<accession>A0ABP8UGE3</accession>
<dbReference type="PROSITE" id="PS50231">
    <property type="entry name" value="RICIN_B_LECTIN"/>
    <property type="match status" value="1"/>
</dbReference>
<organism evidence="3 4">
    <name type="scientific">Actinoallomurus vinaceus</name>
    <dbReference type="NCBI Taxonomy" id="1080074"/>
    <lineage>
        <taxon>Bacteria</taxon>
        <taxon>Bacillati</taxon>
        <taxon>Actinomycetota</taxon>
        <taxon>Actinomycetes</taxon>
        <taxon>Streptosporangiales</taxon>
        <taxon>Thermomonosporaceae</taxon>
        <taxon>Actinoallomurus</taxon>
    </lineage>
</organism>
<dbReference type="SUPFAM" id="SSF50370">
    <property type="entry name" value="Ricin B-like lectins"/>
    <property type="match status" value="1"/>
</dbReference>
<gene>
    <name evidence="3" type="ORF">GCM10023196_056140</name>
</gene>
<protein>
    <recommendedName>
        <fullName evidence="2">Ricin B lectin domain-containing protein</fullName>
    </recommendedName>
</protein>
<dbReference type="EMBL" id="BAABHK010000008">
    <property type="protein sequence ID" value="GAA4630508.1"/>
    <property type="molecule type" value="Genomic_DNA"/>
</dbReference>
<evidence type="ECO:0000256" key="1">
    <source>
        <dbReference type="SAM" id="SignalP"/>
    </source>
</evidence>
<evidence type="ECO:0000313" key="4">
    <source>
        <dbReference type="Proteomes" id="UP001501442"/>
    </source>
</evidence>
<dbReference type="RefSeq" id="WP_345434067.1">
    <property type="nucleotide sequence ID" value="NZ_BAABHK010000008.1"/>
</dbReference>
<evidence type="ECO:0000259" key="2">
    <source>
        <dbReference type="Pfam" id="PF14200"/>
    </source>
</evidence>
<dbReference type="InterPro" id="IPR035992">
    <property type="entry name" value="Ricin_B-like_lectins"/>
</dbReference>
<proteinExistence type="predicted"/>
<keyword evidence="1" id="KW-0732">Signal</keyword>
<dbReference type="Pfam" id="PF14200">
    <property type="entry name" value="RicinB_lectin_2"/>
    <property type="match status" value="1"/>
</dbReference>
<evidence type="ECO:0000313" key="3">
    <source>
        <dbReference type="EMBL" id="GAA4630508.1"/>
    </source>
</evidence>
<comment type="caution">
    <text evidence="3">The sequence shown here is derived from an EMBL/GenBank/DDBJ whole genome shotgun (WGS) entry which is preliminary data.</text>
</comment>
<feature type="signal peptide" evidence="1">
    <location>
        <begin position="1"/>
        <end position="32"/>
    </location>
</feature>
<dbReference type="Proteomes" id="UP001501442">
    <property type="component" value="Unassembled WGS sequence"/>
</dbReference>
<feature type="chain" id="PRO_5045596561" description="Ricin B lectin domain-containing protein" evidence="1">
    <location>
        <begin position="33"/>
        <end position="163"/>
    </location>
</feature>
<name>A0ABP8UGE3_9ACTN</name>
<sequence length="163" mass="17609">MKTRFTRRFAAAVAVTAAAVVGAAVQTGPANAETVYWTFKNRQTGKCLTAGSSDVVWATSCNGSSSQQWDWIASNYSGGWKLLKSRSTGLCLRTDAKTTKNATWQSACDRDATGELFFYYADLQELTTGNELYLAMDSGSSGGVYTTSYFGDSGYAYWSGTHT</sequence>
<reference evidence="4" key="1">
    <citation type="journal article" date="2019" name="Int. J. Syst. Evol. Microbiol.">
        <title>The Global Catalogue of Microorganisms (GCM) 10K type strain sequencing project: providing services to taxonomists for standard genome sequencing and annotation.</title>
        <authorList>
            <consortium name="The Broad Institute Genomics Platform"/>
            <consortium name="The Broad Institute Genome Sequencing Center for Infectious Disease"/>
            <person name="Wu L."/>
            <person name="Ma J."/>
        </authorList>
    </citation>
    <scope>NUCLEOTIDE SEQUENCE [LARGE SCALE GENOMIC DNA]</scope>
    <source>
        <strain evidence="4">JCM 17939</strain>
    </source>
</reference>
<feature type="domain" description="Ricin B lectin" evidence="2">
    <location>
        <begin position="33"/>
        <end position="101"/>
    </location>
</feature>
<keyword evidence="4" id="KW-1185">Reference proteome</keyword>
<dbReference type="InterPro" id="IPR000772">
    <property type="entry name" value="Ricin_B_lectin"/>
</dbReference>
<dbReference type="Gene3D" id="2.80.10.50">
    <property type="match status" value="1"/>
</dbReference>